<protein>
    <submittedName>
        <fullName evidence="9">Membrane protein</fullName>
    </submittedName>
</protein>
<evidence type="ECO:0000256" key="5">
    <source>
        <dbReference type="ARBA" id="ARBA00023237"/>
    </source>
</evidence>
<dbReference type="KEGG" id="ddo:I597_2808"/>
<dbReference type="PATRIC" id="fig|1300343.5.peg.2850"/>
<comment type="subcellular location">
    <subcellularLocation>
        <location evidence="1">Membrane</location>
    </subcellularLocation>
</comment>
<keyword evidence="5" id="KW-0998">Cell outer membrane</keyword>
<evidence type="ECO:0000256" key="1">
    <source>
        <dbReference type="ARBA" id="ARBA00004370"/>
    </source>
</evidence>
<dbReference type="OrthoDB" id="9814535at2"/>
<reference evidence="9 10" key="1">
    <citation type="submission" date="2014-10" db="EMBL/GenBank/DDBJ databases">
        <title>Draft genome sequence of the proteorhodopsin-containing marine bacterium Dokdonia donghaensis.</title>
        <authorList>
            <person name="Gomez-Consarnau L."/>
            <person name="Gonzalez J.M."/>
            <person name="Riedel T."/>
            <person name="Jaenicke S."/>
            <person name="Wagner-Doebler I."/>
            <person name="Fuhrman J.A."/>
        </authorList>
    </citation>
    <scope>NUCLEOTIDE SEQUENCE [LARGE SCALE GENOMIC DNA]</scope>
    <source>
        <strain evidence="9 10">DSW-1</strain>
    </source>
</reference>
<feature type="domain" description="Bacterial surface antigen (D15)" evidence="7">
    <location>
        <begin position="499"/>
        <end position="830"/>
    </location>
</feature>
<gene>
    <name evidence="9" type="ORF">NV36_05180</name>
</gene>
<dbReference type="Gene3D" id="2.40.160.50">
    <property type="entry name" value="membrane protein fhac: a member of the omp85/tpsb transporter family"/>
    <property type="match status" value="1"/>
</dbReference>
<keyword evidence="2" id="KW-0812">Transmembrane</keyword>
<keyword evidence="3 6" id="KW-0732">Signal</keyword>
<dbReference type="Pfam" id="PF07244">
    <property type="entry name" value="POTRA"/>
    <property type="match status" value="1"/>
</dbReference>
<dbReference type="InterPro" id="IPR039910">
    <property type="entry name" value="D15-like"/>
</dbReference>
<sequence>MKTTCTKISLFLVVALFLLGCNATKRVPADGHLLTENTIYDGEEKVSETRLYNYLYQKPNTKLPLIGTPLRLYIYNLARPNIDSILDAQRAASANRYTFWERVLSAKQVEAVRNFKKNFNSGIKKTGEAPAIVTEAITEKSAQRLTAYYVNNGYFNAEVGYNIKKDSNQRASIDYKVKKGTPYFLDSITPIIASPVADSIYYVHKDESVLKPGERYATANINTETQRLTELFRNNGLYHFESDYIRLVGDTVKTNHKANLEYIIDNPTETVNDSTYEVPFKVHKVSSVNIITDYSYENRNKTFNDSLVSDGFNIYAYDKINYRPKALTDIIPLKPGAIYRDVDRIQSLSRLSRLGTFKYPSISYTEDPADSTRSDLIASIRLTPLEKYKLRADFDVSTSNIQDFGIAGFGSLLIRNIFRGAETLEISGRGSVGASDDAANPDDSFFNISEIGADMRLTFPRIFFPFNTNKWIPAEWQPNTRFNLGVGVQQNIGLDKQTVSGSLTYNWSPSWKRSFSVDLVNAQYVRNLNPDNYFNIYRNSYDDLNSIAQNNQADVNPAYFTTDASGEVNLSIPFGAEQFINDVDNGNAGDISQNDINDIQAIGERQERLTEDNLIVSLNISHTYDNRENLFDETFSRFRTNIELAGNALALAGNIANTSKNEDGNKSLFGVVYSQYVKTELDYSRHWDLGNNNIIAARAFGGIAIPYGNSGSIPFIRSFFGGGSNDNRAWRAYDLGPGSSGSPNEFNEANMKLAFNLEYRFDLIGPIEGALFTDAGNIWNVFDNVEDEASRFTGLESLQELALGSGFGLRWDFDFFALRFDIGFKTYNPALAEGDRWFTQYNFANAVYNVGINYPF</sequence>
<dbReference type="PANTHER" id="PTHR12815">
    <property type="entry name" value="SORTING AND ASSEMBLY MACHINERY SAMM50 PROTEIN FAMILY MEMBER"/>
    <property type="match status" value="1"/>
</dbReference>
<dbReference type="Pfam" id="PF01103">
    <property type="entry name" value="Omp85"/>
    <property type="match status" value="1"/>
</dbReference>
<feature type="domain" description="POTRA" evidence="8">
    <location>
        <begin position="132"/>
        <end position="180"/>
    </location>
</feature>
<dbReference type="PANTHER" id="PTHR12815:SF47">
    <property type="entry name" value="TRANSLOCATION AND ASSEMBLY MODULE SUBUNIT TAMA"/>
    <property type="match status" value="1"/>
</dbReference>
<name>A0A0A2GUV5_9FLAO</name>
<dbReference type="Proteomes" id="UP000030140">
    <property type="component" value="Unassembled WGS sequence"/>
</dbReference>
<evidence type="ECO:0000313" key="10">
    <source>
        <dbReference type="Proteomes" id="UP000030140"/>
    </source>
</evidence>
<evidence type="ECO:0000313" key="9">
    <source>
        <dbReference type="EMBL" id="KGO06288.1"/>
    </source>
</evidence>
<dbReference type="InterPro" id="IPR010827">
    <property type="entry name" value="BamA/TamA_POTRA"/>
</dbReference>
<feature type="signal peptide" evidence="6">
    <location>
        <begin position="1"/>
        <end position="23"/>
    </location>
</feature>
<dbReference type="EMBL" id="JSAQ01000001">
    <property type="protein sequence ID" value="KGO06288.1"/>
    <property type="molecule type" value="Genomic_DNA"/>
</dbReference>
<proteinExistence type="predicted"/>
<feature type="chain" id="PRO_5001987806" evidence="6">
    <location>
        <begin position="24"/>
        <end position="856"/>
    </location>
</feature>
<evidence type="ECO:0000259" key="7">
    <source>
        <dbReference type="Pfam" id="PF01103"/>
    </source>
</evidence>
<dbReference type="PROSITE" id="PS51257">
    <property type="entry name" value="PROKAR_LIPOPROTEIN"/>
    <property type="match status" value="1"/>
</dbReference>
<dbReference type="InterPro" id="IPR000184">
    <property type="entry name" value="Bac_surfAg_D15"/>
</dbReference>
<keyword evidence="10" id="KW-1185">Reference proteome</keyword>
<evidence type="ECO:0000256" key="2">
    <source>
        <dbReference type="ARBA" id="ARBA00022692"/>
    </source>
</evidence>
<dbReference type="Gene3D" id="3.10.20.310">
    <property type="entry name" value="membrane protein fhac"/>
    <property type="match status" value="1"/>
</dbReference>
<evidence type="ECO:0000256" key="3">
    <source>
        <dbReference type="ARBA" id="ARBA00022729"/>
    </source>
</evidence>
<keyword evidence="4" id="KW-0472">Membrane</keyword>
<accession>A0A0A2GUV5</accession>
<dbReference type="AlphaFoldDB" id="A0A0A2GUV5"/>
<organism evidence="9 10">
    <name type="scientific">Dokdonia donghaensis DSW-1</name>
    <dbReference type="NCBI Taxonomy" id="1300343"/>
    <lineage>
        <taxon>Bacteria</taxon>
        <taxon>Pseudomonadati</taxon>
        <taxon>Bacteroidota</taxon>
        <taxon>Flavobacteriia</taxon>
        <taxon>Flavobacteriales</taxon>
        <taxon>Flavobacteriaceae</taxon>
        <taxon>Dokdonia</taxon>
    </lineage>
</organism>
<evidence type="ECO:0000259" key="8">
    <source>
        <dbReference type="Pfam" id="PF07244"/>
    </source>
</evidence>
<evidence type="ECO:0000256" key="4">
    <source>
        <dbReference type="ARBA" id="ARBA00023136"/>
    </source>
</evidence>
<evidence type="ECO:0000256" key="6">
    <source>
        <dbReference type="SAM" id="SignalP"/>
    </source>
</evidence>
<dbReference type="GO" id="GO:0019867">
    <property type="term" value="C:outer membrane"/>
    <property type="evidence" value="ECO:0007669"/>
    <property type="project" value="InterPro"/>
</dbReference>
<comment type="caution">
    <text evidence="9">The sequence shown here is derived from an EMBL/GenBank/DDBJ whole genome shotgun (WGS) entry which is preliminary data.</text>
</comment>